<accession>Q8MVD7</accession>
<protein>
    <recommendedName>
        <fullName evidence="4">Secreted protein</fullName>
    </recommendedName>
</protein>
<name>Q8MVD7_IXOSC</name>
<evidence type="ECO:0000313" key="3">
    <source>
        <dbReference type="EMBL" id="AAM93625.1"/>
    </source>
</evidence>
<keyword evidence="2" id="KW-0732">Signal</keyword>
<feature type="signal peptide" evidence="2">
    <location>
        <begin position="1"/>
        <end position="19"/>
    </location>
</feature>
<feature type="compositionally biased region" description="Polar residues" evidence="1">
    <location>
        <begin position="55"/>
        <end position="65"/>
    </location>
</feature>
<feature type="chain" id="PRO_5004314089" description="Secreted protein" evidence="2">
    <location>
        <begin position="20"/>
        <end position="65"/>
    </location>
</feature>
<dbReference type="EMBL" id="AF483703">
    <property type="protein sequence ID" value="AAM93625.1"/>
    <property type="molecule type" value="mRNA"/>
</dbReference>
<feature type="region of interest" description="Disordered" evidence="1">
    <location>
        <begin position="20"/>
        <end position="65"/>
    </location>
</feature>
<evidence type="ECO:0000256" key="1">
    <source>
        <dbReference type="SAM" id="MobiDB-lite"/>
    </source>
</evidence>
<proteinExistence type="evidence at transcript level"/>
<evidence type="ECO:0000256" key="2">
    <source>
        <dbReference type="SAM" id="SignalP"/>
    </source>
</evidence>
<reference evidence="3" key="1">
    <citation type="journal article" date="2002" name="J. Exp. Biol.">
        <title>Exploring the sialome of the tick Ixodes scapularis.</title>
        <authorList>
            <person name="Valenzuela J.G."/>
            <person name="Francischetti I.M."/>
            <person name="Pham V.M."/>
            <person name="Garfield M.K."/>
            <person name="Mather T.N."/>
            <person name="Ribeiro J.M."/>
        </authorList>
    </citation>
    <scope>NUCLEOTIDE SEQUENCE</scope>
    <source>
        <strain evidence="3">Rhode Island</strain>
        <tissue evidence="3">Salivary gland</tissue>
    </source>
</reference>
<sequence>MKATFMVICFLAAVAFSMGESWGSSTPCPGAPGEPCQNGQPSQPPAPGSGPNVHPPQSTSPPGRK</sequence>
<evidence type="ECO:0008006" key="4">
    <source>
        <dbReference type="Google" id="ProtNLM"/>
    </source>
</evidence>
<dbReference type="AlphaFoldDB" id="Q8MVD7"/>
<organism evidence="3">
    <name type="scientific">Ixodes scapularis</name>
    <name type="common">Black-legged tick</name>
    <name type="synonym">Deer tick</name>
    <dbReference type="NCBI Taxonomy" id="6945"/>
    <lineage>
        <taxon>Eukaryota</taxon>
        <taxon>Metazoa</taxon>
        <taxon>Ecdysozoa</taxon>
        <taxon>Arthropoda</taxon>
        <taxon>Chelicerata</taxon>
        <taxon>Arachnida</taxon>
        <taxon>Acari</taxon>
        <taxon>Parasitiformes</taxon>
        <taxon>Ixodida</taxon>
        <taxon>Ixodoidea</taxon>
        <taxon>Ixodidae</taxon>
        <taxon>Ixodinae</taxon>
        <taxon>Ixodes</taxon>
    </lineage>
</organism>